<reference evidence="2" key="1">
    <citation type="submission" date="2022-11" db="UniProtKB">
        <authorList>
            <consortium name="WormBaseParasite"/>
        </authorList>
    </citation>
    <scope>IDENTIFICATION</scope>
</reference>
<accession>A0AC34RA12</accession>
<proteinExistence type="predicted"/>
<evidence type="ECO:0000313" key="1">
    <source>
        <dbReference type="Proteomes" id="UP000887576"/>
    </source>
</evidence>
<sequence>MMMKMTTTTTTLMMMMILLMTTMTMAYPYPYIYGNEMGNYDSSYYYPGNSYSNGISSWDRSVVSHVLF</sequence>
<dbReference type="WBParaSite" id="JU765_v2.g4853.t1">
    <property type="protein sequence ID" value="JU765_v2.g4853.t1"/>
    <property type="gene ID" value="JU765_v2.g4853"/>
</dbReference>
<protein>
    <submittedName>
        <fullName evidence="2">Uncharacterized protein</fullName>
    </submittedName>
</protein>
<evidence type="ECO:0000313" key="2">
    <source>
        <dbReference type="WBParaSite" id="JU765_v2.g4853.t1"/>
    </source>
</evidence>
<dbReference type="Proteomes" id="UP000887576">
    <property type="component" value="Unplaced"/>
</dbReference>
<organism evidence="1 2">
    <name type="scientific">Panagrolaimus sp. JU765</name>
    <dbReference type="NCBI Taxonomy" id="591449"/>
    <lineage>
        <taxon>Eukaryota</taxon>
        <taxon>Metazoa</taxon>
        <taxon>Ecdysozoa</taxon>
        <taxon>Nematoda</taxon>
        <taxon>Chromadorea</taxon>
        <taxon>Rhabditida</taxon>
        <taxon>Tylenchina</taxon>
        <taxon>Panagrolaimomorpha</taxon>
        <taxon>Panagrolaimoidea</taxon>
        <taxon>Panagrolaimidae</taxon>
        <taxon>Panagrolaimus</taxon>
    </lineage>
</organism>
<name>A0AC34RA12_9BILA</name>